<comment type="caution">
    <text evidence="2">The sequence shown here is derived from an EMBL/GenBank/DDBJ whole genome shotgun (WGS) entry which is preliminary data.</text>
</comment>
<feature type="compositionally biased region" description="Basic residues" evidence="1">
    <location>
        <begin position="104"/>
        <end position="115"/>
    </location>
</feature>
<evidence type="ECO:0000313" key="3">
    <source>
        <dbReference type="Proteomes" id="UP000321287"/>
    </source>
</evidence>
<keyword evidence="3" id="KW-1185">Reference proteome</keyword>
<proteinExistence type="predicted"/>
<protein>
    <recommendedName>
        <fullName evidence="4">Aspartyl-tRNA synthetase</fullName>
    </recommendedName>
</protein>
<gene>
    <name evidence="2" type="ORF">ABO01nite_27580</name>
</gene>
<sequence length="346" mass="36070">MPRTPQLGTHAPMKTFRIVYGIGLAILLPLGAQAEAAPQTTKHATHHHKHGAAPASASGKSSAHGASAHHGKTKATAAKATDGTTAGSRKKRKAARAAEEARAAHAHHAGKHHVRTAAGVAAGAAVAGAATAAAQPATPPASDDAAAAAAAAPDAPPQDKGTNTGLPLPRFAAMRADKVFMRKGPGQRYPIEWVYHRRGLPVEVEREFDVWRLIEDSDGMKGWVHQATLVGQRTFVIPGQPPEGHAAAVGEASAKSGDVIGKADARVLGYVPNETEARQRQGDTLLYSQSDENSAVVAVLQPGTVGTLKLCPQGSTWCKVVVKGYTGWLPRRVFWGLLPGETLQPS</sequence>
<evidence type="ECO:0000313" key="2">
    <source>
        <dbReference type="EMBL" id="GEL54751.1"/>
    </source>
</evidence>
<dbReference type="InterPro" id="IPR010466">
    <property type="entry name" value="DUF1058"/>
</dbReference>
<dbReference type="AlphaFoldDB" id="A0AAN4R756"/>
<reference evidence="2 3" key="1">
    <citation type="submission" date="2019-07" db="EMBL/GenBank/DDBJ databases">
        <title>Whole genome shotgun sequence of Asaia bogorensis NBRC 16594.</title>
        <authorList>
            <person name="Hosoyama A."/>
            <person name="Uohara A."/>
            <person name="Ohji S."/>
            <person name="Ichikawa N."/>
        </authorList>
    </citation>
    <scope>NUCLEOTIDE SEQUENCE [LARGE SCALE GENOMIC DNA]</scope>
    <source>
        <strain evidence="2 3">NBRC 16594</strain>
    </source>
</reference>
<feature type="region of interest" description="Disordered" evidence="1">
    <location>
        <begin position="37"/>
        <end position="116"/>
    </location>
</feature>
<feature type="compositionally biased region" description="Low complexity" evidence="1">
    <location>
        <begin position="135"/>
        <end position="153"/>
    </location>
</feature>
<feature type="compositionally biased region" description="Low complexity" evidence="1">
    <location>
        <begin position="52"/>
        <end position="66"/>
    </location>
</feature>
<dbReference type="Pfam" id="PF06347">
    <property type="entry name" value="SH3_4"/>
    <property type="match status" value="2"/>
</dbReference>
<name>A0AAN4R756_9PROT</name>
<dbReference type="EMBL" id="BJVS01000009">
    <property type="protein sequence ID" value="GEL54751.1"/>
    <property type="molecule type" value="Genomic_DNA"/>
</dbReference>
<evidence type="ECO:0008006" key="4">
    <source>
        <dbReference type="Google" id="ProtNLM"/>
    </source>
</evidence>
<feature type="compositionally biased region" description="Low complexity" evidence="1">
    <location>
        <begin position="74"/>
        <end position="87"/>
    </location>
</feature>
<feature type="region of interest" description="Disordered" evidence="1">
    <location>
        <begin position="135"/>
        <end position="167"/>
    </location>
</feature>
<evidence type="ECO:0000256" key="1">
    <source>
        <dbReference type="SAM" id="MobiDB-lite"/>
    </source>
</evidence>
<dbReference type="Proteomes" id="UP000321287">
    <property type="component" value="Unassembled WGS sequence"/>
</dbReference>
<accession>A0AAN4R756</accession>
<organism evidence="2 3">
    <name type="scientific">Asaia bogorensis NBRC 16594</name>
    <dbReference type="NCBI Taxonomy" id="1231624"/>
    <lineage>
        <taxon>Bacteria</taxon>
        <taxon>Pseudomonadati</taxon>
        <taxon>Pseudomonadota</taxon>
        <taxon>Alphaproteobacteria</taxon>
        <taxon>Acetobacterales</taxon>
        <taxon>Acetobacteraceae</taxon>
        <taxon>Asaia</taxon>
    </lineage>
</organism>